<organism evidence="2 3">
    <name type="scientific">Fusarium irregulare</name>
    <dbReference type="NCBI Taxonomy" id="2494466"/>
    <lineage>
        <taxon>Eukaryota</taxon>
        <taxon>Fungi</taxon>
        <taxon>Dikarya</taxon>
        <taxon>Ascomycota</taxon>
        <taxon>Pezizomycotina</taxon>
        <taxon>Sordariomycetes</taxon>
        <taxon>Hypocreomycetidae</taxon>
        <taxon>Hypocreales</taxon>
        <taxon>Nectriaceae</taxon>
        <taxon>Fusarium</taxon>
        <taxon>Fusarium incarnatum-equiseti species complex</taxon>
    </lineage>
</organism>
<evidence type="ECO:0000313" key="3">
    <source>
        <dbReference type="Proteomes" id="UP001152130"/>
    </source>
</evidence>
<sequence length="200" mass="22221">MSSQKRRIDEEAAGRAEGGNKAICRERTPRPEEKRMKHLARINTLEKQIEGLRCEIEHLKSENEKLRTKPSLENGASTRSSARKDSLGWLAAELSYVSSVASTLGLSLQKPTNHRELPILCGMICDKDQLAGLKSFMGAFADSPSQNACFFCLREAGLGLMVPMLAFGENGLRCQVHDNDDACVWISKREGRWVIGTSRD</sequence>
<keyword evidence="3" id="KW-1185">Reference proteome</keyword>
<dbReference type="OrthoDB" id="10328380at2759"/>
<evidence type="ECO:0000256" key="1">
    <source>
        <dbReference type="SAM" id="MobiDB-lite"/>
    </source>
</evidence>
<feature type="region of interest" description="Disordered" evidence="1">
    <location>
        <begin position="1"/>
        <end position="36"/>
    </location>
</feature>
<dbReference type="EMBL" id="JAPDHF010000001">
    <property type="protein sequence ID" value="KAJ4024528.1"/>
    <property type="molecule type" value="Genomic_DNA"/>
</dbReference>
<reference evidence="2" key="1">
    <citation type="submission" date="2022-10" db="EMBL/GenBank/DDBJ databases">
        <title>Fusarium specimens isolated from Avocado Roots.</title>
        <authorList>
            <person name="Stajich J."/>
            <person name="Roper C."/>
            <person name="Heimlech-Rivalta G."/>
        </authorList>
    </citation>
    <scope>NUCLEOTIDE SEQUENCE</scope>
    <source>
        <strain evidence="2">CF00143</strain>
    </source>
</reference>
<feature type="compositionally biased region" description="Basic and acidic residues" evidence="1">
    <location>
        <begin position="1"/>
        <end position="14"/>
    </location>
</feature>
<gene>
    <name evidence="2" type="ORF">NW766_000765</name>
</gene>
<feature type="compositionally biased region" description="Basic and acidic residues" evidence="1">
    <location>
        <begin position="23"/>
        <end position="35"/>
    </location>
</feature>
<name>A0A9W8Q293_9HYPO</name>
<accession>A0A9W8Q293</accession>
<protein>
    <recommendedName>
        <fullName evidence="4">BZIP domain-containing protein</fullName>
    </recommendedName>
</protein>
<evidence type="ECO:0000313" key="2">
    <source>
        <dbReference type="EMBL" id="KAJ4024528.1"/>
    </source>
</evidence>
<comment type="caution">
    <text evidence="2">The sequence shown here is derived from an EMBL/GenBank/DDBJ whole genome shotgun (WGS) entry which is preliminary data.</text>
</comment>
<dbReference type="CDD" id="cd14686">
    <property type="entry name" value="bZIP"/>
    <property type="match status" value="1"/>
</dbReference>
<dbReference type="Proteomes" id="UP001152130">
    <property type="component" value="Unassembled WGS sequence"/>
</dbReference>
<evidence type="ECO:0008006" key="4">
    <source>
        <dbReference type="Google" id="ProtNLM"/>
    </source>
</evidence>
<proteinExistence type="predicted"/>
<dbReference type="AlphaFoldDB" id="A0A9W8Q293"/>